<feature type="compositionally biased region" description="Polar residues" evidence="1">
    <location>
        <begin position="90"/>
        <end position="100"/>
    </location>
</feature>
<organism evidence="2 3">
    <name type="scientific">Hondaea fermentalgiana</name>
    <dbReference type="NCBI Taxonomy" id="2315210"/>
    <lineage>
        <taxon>Eukaryota</taxon>
        <taxon>Sar</taxon>
        <taxon>Stramenopiles</taxon>
        <taxon>Bigyra</taxon>
        <taxon>Labyrinthulomycetes</taxon>
        <taxon>Thraustochytrida</taxon>
        <taxon>Thraustochytriidae</taxon>
        <taxon>Hondaea</taxon>
    </lineage>
</organism>
<reference evidence="2 3" key="1">
    <citation type="submission" date="2017-12" db="EMBL/GenBank/DDBJ databases">
        <title>Sequencing, de novo assembly and annotation of complete genome of a new Thraustochytrid species, strain FCC1311.</title>
        <authorList>
            <person name="Sedici K."/>
            <person name="Godart F."/>
            <person name="Aiese Cigliano R."/>
            <person name="Sanseverino W."/>
            <person name="Barakat M."/>
            <person name="Ortet P."/>
            <person name="Marechal E."/>
            <person name="Cagnac O."/>
            <person name="Amato A."/>
        </authorList>
    </citation>
    <scope>NUCLEOTIDE SEQUENCE [LARGE SCALE GENOMIC DNA]</scope>
</reference>
<name>A0A2R5FYG1_9STRA</name>
<evidence type="ECO:0000256" key="1">
    <source>
        <dbReference type="SAM" id="MobiDB-lite"/>
    </source>
</evidence>
<comment type="caution">
    <text evidence="2">The sequence shown here is derived from an EMBL/GenBank/DDBJ whole genome shotgun (WGS) entry which is preliminary data.</text>
</comment>
<evidence type="ECO:0000313" key="2">
    <source>
        <dbReference type="EMBL" id="GBG23796.1"/>
    </source>
</evidence>
<keyword evidence="3" id="KW-1185">Reference proteome</keyword>
<sequence length="100" mass="11412">MAPRKKNVWINPHLGPAPALLTYRKIMYDPELKLNAAARNSPIMDNREKALQYQAHRSRFGKWDTYIKHPEKTATLPSKETEGTEDKNIDSQASTDSETS</sequence>
<dbReference type="Proteomes" id="UP000241890">
    <property type="component" value="Unassembled WGS sequence"/>
</dbReference>
<proteinExistence type="predicted"/>
<dbReference type="AlphaFoldDB" id="A0A2R5FYG1"/>
<gene>
    <name evidence="2" type="ORF">FCC1311_000162</name>
</gene>
<protein>
    <submittedName>
        <fullName evidence="2">Uncharacterized protein</fullName>
    </submittedName>
</protein>
<evidence type="ECO:0000313" key="3">
    <source>
        <dbReference type="Proteomes" id="UP000241890"/>
    </source>
</evidence>
<feature type="region of interest" description="Disordered" evidence="1">
    <location>
        <begin position="67"/>
        <end position="100"/>
    </location>
</feature>
<dbReference type="InParanoid" id="A0A2R5FYG1"/>
<accession>A0A2R5FYG1</accession>
<dbReference type="EMBL" id="BEYU01000001">
    <property type="protein sequence ID" value="GBG23796.1"/>
    <property type="molecule type" value="Genomic_DNA"/>
</dbReference>
<feature type="compositionally biased region" description="Basic and acidic residues" evidence="1">
    <location>
        <begin position="79"/>
        <end position="89"/>
    </location>
</feature>